<dbReference type="GO" id="GO:0008270">
    <property type="term" value="F:zinc ion binding"/>
    <property type="evidence" value="ECO:0007669"/>
    <property type="project" value="UniProtKB-KW"/>
</dbReference>
<dbReference type="EMBL" id="CAKOAT010109599">
    <property type="protein sequence ID" value="CAH8328948.1"/>
    <property type="molecule type" value="Genomic_DNA"/>
</dbReference>
<dbReference type="GO" id="GO:0004386">
    <property type="term" value="F:helicase activity"/>
    <property type="evidence" value="ECO:0007669"/>
    <property type="project" value="UniProtKB-KW"/>
</dbReference>
<dbReference type="Gene3D" id="3.40.50.300">
    <property type="entry name" value="P-loop containing nucleotide triphosphate hydrolases"/>
    <property type="match status" value="1"/>
</dbReference>
<feature type="compositionally biased region" description="Acidic residues" evidence="17">
    <location>
        <begin position="759"/>
        <end position="768"/>
    </location>
</feature>
<dbReference type="InterPro" id="IPR050628">
    <property type="entry name" value="SNF2_RAD54_helicase_TF"/>
</dbReference>
<dbReference type="PROSITE" id="PS51194">
    <property type="entry name" value="HELICASE_CTER"/>
    <property type="match status" value="1"/>
</dbReference>
<keyword evidence="18" id="KW-0812">Transmembrane</keyword>
<feature type="domain" description="Helicase ATP-binding" evidence="20">
    <location>
        <begin position="694"/>
        <end position="869"/>
    </location>
</feature>
<feature type="region of interest" description="Disordered" evidence="17">
    <location>
        <begin position="757"/>
        <end position="803"/>
    </location>
</feature>
<keyword evidence="18" id="KW-1133">Transmembrane helix</keyword>
<feature type="compositionally biased region" description="Low complexity" evidence="17">
    <location>
        <begin position="314"/>
        <end position="327"/>
    </location>
</feature>
<dbReference type="InterPro" id="IPR014001">
    <property type="entry name" value="Helicase_ATP-bd"/>
</dbReference>
<evidence type="ECO:0000256" key="14">
    <source>
        <dbReference type="ARBA" id="ARBA00023163"/>
    </source>
</evidence>
<keyword evidence="8" id="KW-0862">Zinc</keyword>
<comment type="subcellular location">
    <subcellularLocation>
        <location evidence="1">Nucleus</location>
    </subcellularLocation>
</comment>
<dbReference type="InterPro" id="IPR013083">
    <property type="entry name" value="Znf_RING/FYVE/PHD"/>
</dbReference>
<keyword evidence="18" id="KW-0472">Membrane</keyword>
<feature type="compositionally biased region" description="Polar residues" evidence="17">
    <location>
        <begin position="391"/>
        <end position="404"/>
    </location>
</feature>
<keyword evidence="5 16" id="KW-0863">Zinc-finger</keyword>
<evidence type="ECO:0000256" key="12">
    <source>
        <dbReference type="ARBA" id="ARBA00023125"/>
    </source>
</evidence>
<dbReference type="Gene3D" id="3.30.40.10">
    <property type="entry name" value="Zinc/RING finger domain, C3HC4 (zinc finger)"/>
    <property type="match status" value="1"/>
</dbReference>
<evidence type="ECO:0000256" key="13">
    <source>
        <dbReference type="ARBA" id="ARBA00023158"/>
    </source>
</evidence>
<evidence type="ECO:0000259" key="21">
    <source>
        <dbReference type="PROSITE" id="PS51194"/>
    </source>
</evidence>
<evidence type="ECO:0000256" key="5">
    <source>
        <dbReference type="ARBA" id="ARBA00022771"/>
    </source>
</evidence>
<keyword evidence="7" id="KW-0347">Helicase</keyword>
<comment type="caution">
    <text evidence="22">The sequence shown here is derived from an EMBL/GenBank/DDBJ whole genome shotgun (WGS) entry which is preliminary data.</text>
</comment>
<dbReference type="CDD" id="cd18793">
    <property type="entry name" value="SF2_C_SNF"/>
    <property type="match status" value="1"/>
</dbReference>
<keyword evidence="10" id="KW-0156">Chromatin regulator</keyword>
<dbReference type="Pfam" id="PF00097">
    <property type="entry name" value="zf-C3HC4"/>
    <property type="match status" value="1"/>
</dbReference>
<dbReference type="SUPFAM" id="SSF57850">
    <property type="entry name" value="RING/U-box"/>
    <property type="match status" value="1"/>
</dbReference>
<feature type="compositionally biased region" description="Basic and acidic residues" evidence="17">
    <location>
        <begin position="586"/>
        <end position="598"/>
    </location>
</feature>
<dbReference type="CDD" id="cd18008">
    <property type="entry name" value="DEXDc_SHPRH-like"/>
    <property type="match status" value="1"/>
</dbReference>
<dbReference type="FunFam" id="3.40.50.10810:FF:000071">
    <property type="entry name" value="SNF2 domain-containing protein / helicase domain-containing protein / zinc finger protein-like protein"/>
    <property type="match status" value="1"/>
</dbReference>
<gene>
    <name evidence="22" type="ORF">ERUC_LOCUS11496</name>
</gene>
<evidence type="ECO:0000256" key="4">
    <source>
        <dbReference type="ARBA" id="ARBA00022741"/>
    </source>
</evidence>
<dbReference type="FunFam" id="3.40.50.10810:FF:000068">
    <property type="entry name" value="SNF2 domain-containing protein / helicase domain-containing protein / zinc finger protein-like protein"/>
    <property type="match status" value="1"/>
</dbReference>
<evidence type="ECO:0000256" key="6">
    <source>
        <dbReference type="ARBA" id="ARBA00022801"/>
    </source>
</evidence>
<protein>
    <recommendedName>
        <fullName evidence="24">Helicase-like transcription factor CHR28</fullName>
    </recommendedName>
</protein>
<dbReference type="Pfam" id="PF00176">
    <property type="entry name" value="SNF2-rel_dom"/>
    <property type="match status" value="1"/>
</dbReference>
<feature type="compositionally biased region" description="Basic and acidic residues" evidence="17">
    <location>
        <begin position="632"/>
        <end position="645"/>
    </location>
</feature>
<keyword evidence="3" id="KW-0479">Metal-binding</keyword>
<evidence type="ECO:0000256" key="3">
    <source>
        <dbReference type="ARBA" id="ARBA00022723"/>
    </source>
</evidence>
<proteinExistence type="inferred from homology"/>
<evidence type="ECO:0000256" key="8">
    <source>
        <dbReference type="ARBA" id="ARBA00022833"/>
    </source>
</evidence>
<dbReference type="PANTHER" id="PTHR45626">
    <property type="entry name" value="TRANSCRIPTION TERMINATION FACTOR 2-RELATED"/>
    <property type="match status" value="1"/>
</dbReference>
<feature type="compositionally biased region" description="Basic residues" evidence="17">
    <location>
        <begin position="774"/>
        <end position="794"/>
    </location>
</feature>
<organism evidence="22 23">
    <name type="scientific">Eruca vesicaria subsp. sativa</name>
    <name type="common">Garden rocket</name>
    <name type="synonym">Eruca sativa</name>
    <dbReference type="NCBI Taxonomy" id="29727"/>
    <lineage>
        <taxon>Eukaryota</taxon>
        <taxon>Viridiplantae</taxon>
        <taxon>Streptophyta</taxon>
        <taxon>Embryophyta</taxon>
        <taxon>Tracheophyta</taxon>
        <taxon>Spermatophyta</taxon>
        <taxon>Magnoliopsida</taxon>
        <taxon>eudicotyledons</taxon>
        <taxon>Gunneridae</taxon>
        <taxon>Pentapetalae</taxon>
        <taxon>rosids</taxon>
        <taxon>malvids</taxon>
        <taxon>Brassicales</taxon>
        <taxon>Brassicaceae</taxon>
        <taxon>Brassiceae</taxon>
        <taxon>Eruca</taxon>
    </lineage>
</organism>
<feature type="transmembrane region" description="Helical" evidence="18">
    <location>
        <begin position="157"/>
        <end position="175"/>
    </location>
</feature>
<dbReference type="GO" id="GO:0005524">
    <property type="term" value="F:ATP binding"/>
    <property type="evidence" value="ECO:0007669"/>
    <property type="project" value="UniProtKB-KW"/>
</dbReference>
<dbReference type="SUPFAM" id="SSF52540">
    <property type="entry name" value="P-loop containing nucleoside triphosphate hydrolases"/>
    <property type="match status" value="2"/>
</dbReference>
<feature type="region of interest" description="Disordered" evidence="17">
    <location>
        <begin position="281"/>
        <end position="405"/>
    </location>
</feature>
<feature type="domain" description="RING-type" evidence="19">
    <location>
        <begin position="1023"/>
        <end position="1062"/>
    </location>
</feature>
<feature type="region of interest" description="Disordered" evidence="17">
    <location>
        <begin position="632"/>
        <end position="683"/>
    </location>
</feature>
<keyword evidence="9" id="KW-0067">ATP-binding</keyword>
<feature type="region of interest" description="Disordered" evidence="17">
    <location>
        <begin position="575"/>
        <end position="603"/>
    </location>
</feature>
<evidence type="ECO:0000313" key="23">
    <source>
        <dbReference type="Proteomes" id="UP001642260"/>
    </source>
</evidence>
<feature type="compositionally biased region" description="Acidic residues" evidence="17">
    <location>
        <begin position="575"/>
        <end position="585"/>
    </location>
</feature>
<evidence type="ECO:0000313" key="22">
    <source>
        <dbReference type="EMBL" id="CAH8328948.1"/>
    </source>
</evidence>
<evidence type="ECO:0000256" key="1">
    <source>
        <dbReference type="ARBA" id="ARBA00004123"/>
    </source>
</evidence>
<keyword evidence="4" id="KW-0547">Nucleotide-binding</keyword>
<feature type="domain" description="Helicase C-terminal" evidence="21">
    <location>
        <begin position="1139"/>
        <end position="1302"/>
    </location>
</feature>
<dbReference type="InterPro" id="IPR000330">
    <property type="entry name" value="SNF2_N"/>
</dbReference>
<dbReference type="Gene3D" id="3.40.50.10810">
    <property type="entry name" value="Tandem AAA-ATPase domain"/>
    <property type="match status" value="3"/>
</dbReference>
<dbReference type="Proteomes" id="UP001642260">
    <property type="component" value="Unassembled WGS sequence"/>
</dbReference>
<keyword evidence="13" id="KW-0943">RNA-mediated gene silencing</keyword>
<keyword evidence="14" id="KW-0804">Transcription</keyword>
<evidence type="ECO:0000256" key="18">
    <source>
        <dbReference type="SAM" id="Phobius"/>
    </source>
</evidence>
<dbReference type="GO" id="GO:0003677">
    <property type="term" value="F:DNA binding"/>
    <property type="evidence" value="ECO:0007669"/>
    <property type="project" value="UniProtKB-KW"/>
</dbReference>
<dbReference type="InterPro" id="IPR027417">
    <property type="entry name" value="P-loop_NTPase"/>
</dbReference>
<dbReference type="GO" id="GO:0080188">
    <property type="term" value="P:gene silencing by siRNA-directed DNA methylation"/>
    <property type="evidence" value="ECO:0007669"/>
    <property type="project" value="UniProtKB-ARBA"/>
</dbReference>
<keyword evidence="12" id="KW-0238">DNA-binding</keyword>
<evidence type="ECO:0000256" key="2">
    <source>
        <dbReference type="ARBA" id="ARBA00008438"/>
    </source>
</evidence>
<dbReference type="InterPro" id="IPR001841">
    <property type="entry name" value="Znf_RING"/>
</dbReference>
<feature type="compositionally biased region" description="Polar residues" evidence="17">
    <location>
        <begin position="357"/>
        <end position="370"/>
    </location>
</feature>
<evidence type="ECO:0000256" key="9">
    <source>
        <dbReference type="ARBA" id="ARBA00022840"/>
    </source>
</evidence>
<dbReference type="SMART" id="SM00184">
    <property type="entry name" value="RING"/>
    <property type="match status" value="1"/>
</dbReference>
<evidence type="ECO:0000256" key="10">
    <source>
        <dbReference type="ARBA" id="ARBA00022853"/>
    </source>
</evidence>
<keyword evidence="23" id="KW-1185">Reference proteome</keyword>
<evidence type="ECO:0008006" key="24">
    <source>
        <dbReference type="Google" id="ProtNLM"/>
    </source>
</evidence>
<dbReference type="PROSITE" id="PS51192">
    <property type="entry name" value="HELICASE_ATP_BIND_1"/>
    <property type="match status" value="1"/>
</dbReference>
<name>A0ABC8JJZ3_ERUVS</name>
<dbReference type="Pfam" id="PF00271">
    <property type="entry name" value="Helicase_C"/>
    <property type="match status" value="1"/>
</dbReference>
<evidence type="ECO:0000256" key="7">
    <source>
        <dbReference type="ARBA" id="ARBA00022806"/>
    </source>
</evidence>
<sequence>MEKNPDEHNGNQNRNGAVLPRLHNTDSNGNVHHNLVQNANVNKILKRCSNMNGFKKTKMTTLLTLRYSNTKTRGFKKTKMTTFLTEPCAAMEVFGTAVQQKNNAEVALVSNAEAAVHGDDIYYHGTCGGTHPVRISSILRLNRQPAVVTGRLKKKQIVSTVASFFSNSILPWFLLSLSFPILRLLLLSSLLPFLLLTSSCSRVLHKNRNLCSVSILPPFLRLSRFLRFSGLLKSFPITVKVVSFPLISFNWLIRFLRSSTTAGKSEDEEEDHLMMDSAIEISSGSSSSSSDDEEEPIREEIKRTRKNPSWLNGSSSSSFHQKGSSTGNTQAKARQRNPASRYGGAPSYASRPRDSSRTTTWNVNSMTSSGVDYEKKLPPPSQQPLKRTLPPSFNTTPTPRSISYGSVGADYSTSLAVSNRSAFGDRHRGAHSEIGIHRGMNGVRILPPSMTHGTTSASPLYYAGPSDPLHRTGVGEDRNSENDERLIYQAALQDLNQPKTETDLRPGTLSVPLMKHQKIALAWMFQKETSSLHCSGGILADDQGLGKTVSMIALILKQKLESQLKSEISSKEEAEILDLDADDESENAKHESKSHAKPELFSSHSGTMVLSEISSNEEAEILDLDADDELENANHESKSHAKPELEVSSNNETKVGSVGDNDENDSSDTEKVKDEEASTSVREFKRKRPAAGTLVVCPASLVRQWARELDEKVSDESKLSVLVYHGGNRTKDPIELAQYDVVVTTYAIVTNEVPKQSLLDEDENDEDNNEKHGLNKKKRKIAMGASKKSKKKGRKGMDGSSFDSDCGTLSRVGWLRVVLDEAQTIKNHTTQVARACCTLRAKRRWCLSGTPIQNTIDDLYSYFRFLRYNPYAVYKSFYHTIKVPISKSSLHGYKKLQAVLRAVMLRRTKGTLLDGKPIINLPPKKISLSKVDFSVEERSFYKKLEADSRSQFKAYAAAGTLGQNYGNILLMLLRLRQACDHPQLVHGYISDPLGKESEEAVERLPREARNNLLNRLESSSAICNICDDPPENPVVTLCGHVFCYQCVSEHITGDENVCPVRRCREDFGRDVVFSESALRKCITNDIGCSSSMEKSVFGKSEFASSKIKAVLDILKSLSEHGQMPSSSQPHDDDDVTIIEPTTLHSSSPSQGPIKTIVFSQWTGMLNLVEQSFIENDIEFRRLDGTMSLAARDRAVKEFCNDPDVEVMLMSLKAGNLGLNMVAACHVILLDLWWNPTTEDQAIDRAHRIGQTRPVSVTRITIKDTVEDRILTLQEEKRKIVASAYGEENGGSSATRLTVDDLKHLFMV</sequence>
<dbReference type="PROSITE" id="PS50089">
    <property type="entry name" value="ZF_RING_2"/>
    <property type="match status" value="1"/>
</dbReference>
<evidence type="ECO:0000256" key="15">
    <source>
        <dbReference type="ARBA" id="ARBA00023242"/>
    </source>
</evidence>
<dbReference type="SMART" id="SM00487">
    <property type="entry name" value="DEXDc"/>
    <property type="match status" value="1"/>
</dbReference>
<evidence type="ECO:0000256" key="16">
    <source>
        <dbReference type="PROSITE-ProRule" id="PRU00175"/>
    </source>
</evidence>
<keyword evidence="6" id="KW-0378">Hydrolase</keyword>
<comment type="similarity">
    <text evidence="2">Belongs to the SNF2/RAD54 helicase family. RAD16 subfamily.</text>
</comment>
<evidence type="ECO:0000256" key="11">
    <source>
        <dbReference type="ARBA" id="ARBA00023015"/>
    </source>
</evidence>
<keyword evidence="15" id="KW-0539">Nucleus</keyword>
<dbReference type="GO" id="GO:0005634">
    <property type="term" value="C:nucleus"/>
    <property type="evidence" value="ECO:0007669"/>
    <property type="project" value="UniProtKB-SubCell"/>
</dbReference>
<dbReference type="PROSITE" id="PS00518">
    <property type="entry name" value="ZF_RING_1"/>
    <property type="match status" value="1"/>
</dbReference>
<dbReference type="PANTHER" id="PTHR45626:SF34">
    <property type="entry name" value="HELICASE-LIKE TRANSCRIPTION FACTOR CHR27"/>
    <property type="match status" value="1"/>
</dbReference>
<reference evidence="22 23" key="1">
    <citation type="submission" date="2022-03" db="EMBL/GenBank/DDBJ databases">
        <authorList>
            <person name="Macdonald S."/>
            <person name="Ahmed S."/>
            <person name="Newling K."/>
        </authorList>
    </citation>
    <scope>NUCLEOTIDE SEQUENCE [LARGE SCALE GENOMIC DNA]</scope>
</reference>
<keyword evidence="11" id="KW-0805">Transcription regulation</keyword>
<evidence type="ECO:0000259" key="20">
    <source>
        <dbReference type="PROSITE" id="PS51192"/>
    </source>
</evidence>
<evidence type="ECO:0000256" key="17">
    <source>
        <dbReference type="SAM" id="MobiDB-lite"/>
    </source>
</evidence>
<dbReference type="InterPro" id="IPR038718">
    <property type="entry name" value="SNF2-like_sf"/>
</dbReference>
<evidence type="ECO:0000259" key="19">
    <source>
        <dbReference type="PROSITE" id="PS50089"/>
    </source>
</evidence>
<feature type="region of interest" description="Disordered" evidence="17">
    <location>
        <begin position="1"/>
        <end position="30"/>
    </location>
</feature>
<dbReference type="SMART" id="SM00490">
    <property type="entry name" value="HELICc"/>
    <property type="match status" value="1"/>
</dbReference>
<accession>A0ABC8JJZ3</accession>
<dbReference type="GO" id="GO:0016787">
    <property type="term" value="F:hydrolase activity"/>
    <property type="evidence" value="ECO:0007669"/>
    <property type="project" value="UniProtKB-KW"/>
</dbReference>
<dbReference type="InterPro" id="IPR049730">
    <property type="entry name" value="SNF2/RAD54-like_C"/>
</dbReference>
<dbReference type="InterPro" id="IPR018957">
    <property type="entry name" value="Znf_C3HC4_RING-type"/>
</dbReference>
<dbReference type="InterPro" id="IPR017907">
    <property type="entry name" value="Znf_RING_CS"/>
</dbReference>
<dbReference type="InterPro" id="IPR001650">
    <property type="entry name" value="Helicase_C-like"/>
</dbReference>